<dbReference type="PROSITE" id="PS50234">
    <property type="entry name" value="VWFA"/>
    <property type="match status" value="1"/>
</dbReference>
<gene>
    <name evidence="3" type="ORF">AUC68_13690</name>
</gene>
<dbReference type="CDD" id="cd00198">
    <property type="entry name" value="vWFA"/>
    <property type="match status" value="1"/>
</dbReference>
<proteinExistence type="predicted"/>
<feature type="domain" description="VWFA" evidence="2">
    <location>
        <begin position="308"/>
        <end position="489"/>
    </location>
</feature>
<dbReference type="SMART" id="SM00327">
    <property type="entry name" value="VWA"/>
    <property type="match status" value="1"/>
</dbReference>
<dbReference type="EMBL" id="LPWG01000003">
    <property type="protein sequence ID" value="ODS00966.1"/>
    <property type="molecule type" value="Genomic_DNA"/>
</dbReference>
<dbReference type="STRING" id="1774968.AUC68_13690"/>
<organism evidence="3 4">
    <name type="scientific">Methyloceanibacter methanicus</name>
    <dbReference type="NCBI Taxonomy" id="1774968"/>
    <lineage>
        <taxon>Bacteria</taxon>
        <taxon>Pseudomonadati</taxon>
        <taxon>Pseudomonadota</taxon>
        <taxon>Alphaproteobacteria</taxon>
        <taxon>Hyphomicrobiales</taxon>
        <taxon>Hyphomicrobiaceae</taxon>
        <taxon>Methyloceanibacter</taxon>
    </lineage>
</organism>
<name>A0A1E3W5B8_9HYPH</name>
<dbReference type="InterPro" id="IPR036465">
    <property type="entry name" value="vWFA_dom_sf"/>
</dbReference>
<evidence type="ECO:0000313" key="3">
    <source>
        <dbReference type="EMBL" id="ODS00966.1"/>
    </source>
</evidence>
<evidence type="ECO:0000259" key="2">
    <source>
        <dbReference type="PROSITE" id="PS50234"/>
    </source>
</evidence>
<dbReference type="Gene3D" id="3.40.50.410">
    <property type="entry name" value="von Willebrand factor, type A domain"/>
    <property type="match status" value="1"/>
</dbReference>
<dbReference type="SUPFAM" id="SSF53300">
    <property type="entry name" value="vWA-like"/>
    <property type="match status" value="1"/>
</dbReference>
<comment type="caution">
    <text evidence="3">The sequence shown here is derived from an EMBL/GenBank/DDBJ whole genome shotgun (WGS) entry which is preliminary data.</text>
</comment>
<keyword evidence="4" id="KW-1185">Reference proteome</keyword>
<dbReference type="Pfam" id="PF00092">
    <property type="entry name" value="VWA"/>
    <property type="match status" value="1"/>
</dbReference>
<evidence type="ECO:0000313" key="4">
    <source>
        <dbReference type="Proteomes" id="UP000094501"/>
    </source>
</evidence>
<dbReference type="InterPro" id="IPR002035">
    <property type="entry name" value="VWF_A"/>
</dbReference>
<evidence type="ECO:0000256" key="1">
    <source>
        <dbReference type="SAM" id="MobiDB-lite"/>
    </source>
</evidence>
<accession>A0A1E3W5B8</accession>
<dbReference type="Proteomes" id="UP000094501">
    <property type="component" value="Unassembled WGS sequence"/>
</dbReference>
<protein>
    <recommendedName>
        <fullName evidence="2">VWFA domain-containing protein</fullName>
    </recommendedName>
</protein>
<reference evidence="3 4" key="1">
    <citation type="journal article" date="2016" name="Environ. Microbiol.">
        <title>New Methyloceanibacter diversity from North Sea sediments includes methanotroph containing solely the soluble methane monooxygenase.</title>
        <authorList>
            <person name="Vekeman B."/>
            <person name="Kerckhof F.M."/>
            <person name="Cremers G."/>
            <person name="de Vos P."/>
            <person name="Vandamme P."/>
            <person name="Boon N."/>
            <person name="Op den Camp H.J."/>
            <person name="Heylen K."/>
        </authorList>
    </citation>
    <scope>NUCLEOTIDE SEQUENCE [LARGE SCALE GENOMIC DNA]</scope>
    <source>
        <strain evidence="3 4">R-67174</strain>
    </source>
</reference>
<sequence>MGMGRFSDGKFDFIVVADHVLGETARQQWMDKFVEASRRLFDATEGQISFGNIYIGDNSFGLGAAEAVLHDINGRAFATIGGFGQPGHRFHLFSNSTPNTIVHEFAHHAFALHDEYLKVLGVDSIDRDATPPDGYALDPPFYDQVPLITSELPPQDLQGNRALIRFGNQLIEQFVEAHTPELLTTFNSFGADPMTQGGGRVFYHKTDGIGCADAAGAIYSIMDQSNDLAVTEFCTAANHDLSGLENAEYANRHTDEYGGLSCWEVMRDKMLERWDFPLIVPSPEAQPGAFGGYEHEDPLRHDLLSEGRFVLVMDRSGSMADAGKIVGAKYGVELWLTYMAEVGDFLSVVWYNENVDVALGLEVIADTANLQGLVAEANNVVPQGFTNIRDALYEAHQQITSREGQAALQGVVLLTDGIHNRPIDTSALEVIPTFQADQIPILAIAVGDQNDVDMETLETLSRETGGALQAAFAAVNYDASDDFSVRGSVGVLIALAHALLRDGAALFGELQIGSEDSVAAAMSKEGAQGEKLKSLAEMLGLRETSALLGRRTVPGAATVRFLVEEGANYTAFTILYREKQDVEVTLVDPDGNAVEYDGVQNILSQSPQSPLKVAIVKEPKPGLWKAVLARKTPGEPFSLFYAVEIDNERIAVRGDVDPLVPIGGTATIRASGNWQDLLSDLDVTARIVDPQGGIHMVSLSDEQYIEPNSGSYLGTFVPTMPGRHAVEITIANRGRAILAGGIHRAMHGPAPDKDKPQVIDISSAAPVFTRRIPLFFDAGVRRKPVDKDQKASGKVPFPVKPRKLKLKPVEPRKQN</sequence>
<feature type="region of interest" description="Disordered" evidence="1">
    <location>
        <begin position="783"/>
        <end position="815"/>
    </location>
</feature>
<dbReference type="AlphaFoldDB" id="A0A1E3W5B8"/>